<organism evidence="7 8">
    <name type="scientific">Sphagnurus paluster</name>
    <dbReference type="NCBI Taxonomy" id="117069"/>
    <lineage>
        <taxon>Eukaryota</taxon>
        <taxon>Fungi</taxon>
        <taxon>Dikarya</taxon>
        <taxon>Basidiomycota</taxon>
        <taxon>Agaricomycotina</taxon>
        <taxon>Agaricomycetes</taxon>
        <taxon>Agaricomycetidae</taxon>
        <taxon>Agaricales</taxon>
        <taxon>Tricholomatineae</taxon>
        <taxon>Lyophyllaceae</taxon>
        <taxon>Sphagnurus</taxon>
    </lineage>
</organism>
<keyword evidence="3 5" id="KW-1133">Transmembrane helix</keyword>
<dbReference type="Gene3D" id="1.20.1740.10">
    <property type="entry name" value="Amino acid/polyamine transporter I"/>
    <property type="match status" value="1"/>
</dbReference>
<evidence type="ECO:0000256" key="1">
    <source>
        <dbReference type="ARBA" id="ARBA00004141"/>
    </source>
</evidence>
<dbReference type="InterPro" id="IPR004841">
    <property type="entry name" value="AA-permease/SLC12A_dom"/>
</dbReference>
<evidence type="ECO:0000256" key="4">
    <source>
        <dbReference type="ARBA" id="ARBA00023136"/>
    </source>
</evidence>
<dbReference type="InterPro" id="IPR050524">
    <property type="entry name" value="APC_YAT"/>
</dbReference>
<reference evidence="7" key="2">
    <citation type="submission" date="2021-10" db="EMBL/GenBank/DDBJ databases">
        <title>Phylogenomics reveals ancestral predisposition of the termite-cultivated fungus Termitomyces towards a domesticated lifestyle.</title>
        <authorList>
            <person name="Auxier B."/>
            <person name="Grum-Grzhimaylo A."/>
            <person name="Cardenas M.E."/>
            <person name="Lodge J.D."/>
            <person name="Laessoe T."/>
            <person name="Pedersen O."/>
            <person name="Smith M.E."/>
            <person name="Kuyper T.W."/>
            <person name="Franco-Molano E.A."/>
            <person name="Baroni T.J."/>
            <person name="Aanen D.K."/>
        </authorList>
    </citation>
    <scope>NUCLEOTIDE SEQUENCE</scope>
    <source>
        <strain evidence="7">D49</strain>
    </source>
</reference>
<accession>A0A9P7GQU9</accession>
<feature type="transmembrane region" description="Helical" evidence="5">
    <location>
        <begin position="36"/>
        <end position="55"/>
    </location>
</feature>
<dbReference type="OrthoDB" id="10062876at2759"/>
<dbReference type="PANTHER" id="PTHR43341:SF9">
    <property type="entry name" value="DICARBOXYLIC AMINO ACID PERMEASE"/>
    <property type="match status" value="1"/>
</dbReference>
<comment type="subcellular location">
    <subcellularLocation>
        <location evidence="1">Membrane</location>
        <topology evidence="1">Multi-pass membrane protein</topology>
    </subcellularLocation>
</comment>
<dbReference type="PANTHER" id="PTHR43341">
    <property type="entry name" value="AMINO ACID PERMEASE"/>
    <property type="match status" value="1"/>
</dbReference>
<keyword evidence="2 5" id="KW-0812">Transmembrane</keyword>
<dbReference type="AlphaFoldDB" id="A0A9P7GQU9"/>
<name>A0A9P7GQU9_9AGAR</name>
<sequence>MSAANSDLYIGSRTLYGLAVEGKAPKIFKKVNRMGVPWTSLLLCTAFCGLVFLNVSSSSAKGMTSVFQRFMKALKAQGLSRDDLPYKAPFQPWGRFDTFLPFKVDTFITSYILIPVFFVLWLSYKLIYKTRIISPREVDLVTGLREIDEEEEKFVKAQEALGPQSTMKKIWDSL</sequence>
<evidence type="ECO:0000256" key="5">
    <source>
        <dbReference type="SAM" id="Phobius"/>
    </source>
</evidence>
<dbReference type="GO" id="GO:0016020">
    <property type="term" value="C:membrane"/>
    <property type="evidence" value="ECO:0007669"/>
    <property type="project" value="UniProtKB-SubCell"/>
</dbReference>
<dbReference type="Proteomes" id="UP000717328">
    <property type="component" value="Unassembled WGS sequence"/>
</dbReference>
<evidence type="ECO:0000313" key="8">
    <source>
        <dbReference type="Proteomes" id="UP000717328"/>
    </source>
</evidence>
<protein>
    <recommendedName>
        <fullName evidence="6">Amino acid permease/ SLC12A domain-containing protein</fullName>
    </recommendedName>
</protein>
<keyword evidence="8" id="KW-1185">Reference proteome</keyword>
<dbReference type="Pfam" id="PF00324">
    <property type="entry name" value="AA_permease"/>
    <property type="match status" value="1"/>
</dbReference>
<keyword evidence="4 5" id="KW-0472">Membrane</keyword>
<evidence type="ECO:0000259" key="6">
    <source>
        <dbReference type="Pfam" id="PF00324"/>
    </source>
</evidence>
<dbReference type="GO" id="GO:0015171">
    <property type="term" value="F:amino acid transmembrane transporter activity"/>
    <property type="evidence" value="ECO:0007669"/>
    <property type="project" value="TreeGrafter"/>
</dbReference>
<proteinExistence type="predicted"/>
<evidence type="ECO:0000256" key="3">
    <source>
        <dbReference type="ARBA" id="ARBA00022989"/>
    </source>
</evidence>
<dbReference type="EMBL" id="JABCKI010000006">
    <property type="protein sequence ID" value="KAG5654516.1"/>
    <property type="molecule type" value="Genomic_DNA"/>
</dbReference>
<evidence type="ECO:0000256" key="2">
    <source>
        <dbReference type="ARBA" id="ARBA00022692"/>
    </source>
</evidence>
<gene>
    <name evidence="7" type="ORF">H0H81_001157</name>
</gene>
<evidence type="ECO:0000313" key="7">
    <source>
        <dbReference type="EMBL" id="KAG5654516.1"/>
    </source>
</evidence>
<comment type="caution">
    <text evidence="7">The sequence shown here is derived from an EMBL/GenBank/DDBJ whole genome shotgun (WGS) entry which is preliminary data.</text>
</comment>
<feature type="transmembrane region" description="Helical" evidence="5">
    <location>
        <begin position="108"/>
        <end position="127"/>
    </location>
</feature>
<feature type="domain" description="Amino acid permease/ SLC12A" evidence="6">
    <location>
        <begin position="2"/>
        <end position="65"/>
    </location>
</feature>
<reference evidence="7" key="1">
    <citation type="submission" date="2021-02" db="EMBL/GenBank/DDBJ databases">
        <authorList>
            <person name="Nieuwenhuis M."/>
            <person name="Van De Peppel L.J.J."/>
        </authorList>
    </citation>
    <scope>NUCLEOTIDE SEQUENCE</scope>
    <source>
        <strain evidence="7">D49</strain>
    </source>
</reference>